<protein>
    <recommendedName>
        <fullName evidence="1">Alpha-ketoglutarate-dependent dioxygenase AlkB-like domain-containing protein</fullName>
    </recommendedName>
</protein>
<dbReference type="PANTHER" id="PTHR21052">
    <property type="entry name" value="SPERMATOGENESIS ASSOCIATED 11-RELATED"/>
    <property type="match status" value="1"/>
</dbReference>
<dbReference type="GO" id="GO:0006631">
    <property type="term" value="P:fatty acid metabolic process"/>
    <property type="evidence" value="ECO:0007669"/>
    <property type="project" value="TreeGrafter"/>
</dbReference>
<dbReference type="InterPro" id="IPR032870">
    <property type="entry name" value="ALKBH7-like"/>
</dbReference>
<dbReference type="PANTHER" id="PTHR21052:SF0">
    <property type="entry name" value="ALPHA-KETOGLUTARATE-DEPENDENT DIOXYGENASE ALKB HOMOLOG 7, MITOCHONDRIAL"/>
    <property type="match status" value="1"/>
</dbReference>
<dbReference type="OrthoDB" id="28127at2759"/>
<dbReference type="GO" id="GO:0006974">
    <property type="term" value="P:DNA damage response"/>
    <property type="evidence" value="ECO:0007669"/>
    <property type="project" value="InterPro"/>
</dbReference>
<name>A0A167PCS9_CALVF</name>
<keyword evidence="3" id="KW-1185">Reference proteome</keyword>
<sequence>MWASLRSRQCAAPVLRRSTHNALLSRGAWRLYSVDTTKQARYDLHCSIASSPFEILSWPTPFTGESRPETDRGKDDFTLVPAFLSLSEQRVLLKASLEQLDKVHGVHPRLRKRRKQVAEERRFNTEFDKMYDGLWDIFLPEDCYSWEEGHFDSVIHHFREAPVTSFPSEEATLCGILDRLVSLTPYKREHLIMHALHLSERGYIEGHVDNLEASGNMIMGVSLGAERILKMTGVDEEKGRCFQCLLRSGDVYITKGVMRYGYKHEILQTGVFKGEPVEGGQRLSLMFRDVHGAPLKDRSEEGNTGMDINK</sequence>
<feature type="domain" description="Alpha-ketoglutarate-dependent dioxygenase AlkB-like" evidence="1">
    <location>
        <begin position="77"/>
        <end position="288"/>
    </location>
</feature>
<dbReference type="Pfam" id="PF13532">
    <property type="entry name" value="2OG-FeII_Oxy_2"/>
    <property type="match status" value="1"/>
</dbReference>
<dbReference type="EMBL" id="KV417275">
    <property type="protein sequence ID" value="KZO98653.1"/>
    <property type="molecule type" value="Genomic_DNA"/>
</dbReference>
<dbReference type="GO" id="GO:0016706">
    <property type="term" value="F:2-oxoglutarate-dependent dioxygenase activity"/>
    <property type="evidence" value="ECO:0007669"/>
    <property type="project" value="TreeGrafter"/>
</dbReference>
<evidence type="ECO:0000259" key="1">
    <source>
        <dbReference type="Pfam" id="PF13532"/>
    </source>
</evidence>
<dbReference type="AlphaFoldDB" id="A0A167PCS9"/>
<reference evidence="2 3" key="1">
    <citation type="journal article" date="2016" name="Mol. Biol. Evol.">
        <title>Comparative Genomics of Early-Diverging Mushroom-Forming Fungi Provides Insights into the Origins of Lignocellulose Decay Capabilities.</title>
        <authorList>
            <person name="Nagy L.G."/>
            <person name="Riley R."/>
            <person name="Tritt A."/>
            <person name="Adam C."/>
            <person name="Daum C."/>
            <person name="Floudas D."/>
            <person name="Sun H."/>
            <person name="Yadav J.S."/>
            <person name="Pangilinan J."/>
            <person name="Larsson K.H."/>
            <person name="Matsuura K."/>
            <person name="Barry K."/>
            <person name="Labutti K."/>
            <person name="Kuo R."/>
            <person name="Ohm R.A."/>
            <person name="Bhattacharya S.S."/>
            <person name="Shirouzu T."/>
            <person name="Yoshinaga Y."/>
            <person name="Martin F.M."/>
            <person name="Grigoriev I.V."/>
            <person name="Hibbett D.S."/>
        </authorList>
    </citation>
    <scope>NUCLEOTIDE SEQUENCE [LARGE SCALE GENOMIC DNA]</scope>
    <source>
        <strain evidence="2 3">TUFC12733</strain>
    </source>
</reference>
<dbReference type="SUPFAM" id="SSF51197">
    <property type="entry name" value="Clavaminate synthase-like"/>
    <property type="match status" value="1"/>
</dbReference>
<proteinExistence type="predicted"/>
<dbReference type="Proteomes" id="UP000076738">
    <property type="component" value="Unassembled WGS sequence"/>
</dbReference>
<gene>
    <name evidence="2" type="ORF">CALVIDRAFT_512091</name>
</gene>
<dbReference type="STRING" id="1330018.A0A167PCS9"/>
<accession>A0A167PCS9</accession>
<dbReference type="InterPro" id="IPR027450">
    <property type="entry name" value="AlkB-like"/>
</dbReference>
<dbReference type="GO" id="GO:0005759">
    <property type="term" value="C:mitochondrial matrix"/>
    <property type="evidence" value="ECO:0007669"/>
    <property type="project" value="TreeGrafter"/>
</dbReference>
<organism evidence="2 3">
    <name type="scientific">Calocera viscosa (strain TUFC12733)</name>
    <dbReference type="NCBI Taxonomy" id="1330018"/>
    <lineage>
        <taxon>Eukaryota</taxon>
        <taxon>Fungi</taxon>
        <taxon>Dikarya</taxon>
        <taxon>Basidiomycota</taxon>
        <taxon>Agaricomycotina</taxon>
        <taxon>Dacrymycetes</taxon>
        <taxon>Dacrymycetales</taxon>
        <taxon>Dacrymycetaceae</taxon>
        <taxon>Calocera</taxon>
    </lineage>
</organism>
<dbReference type="InterPro" id="IPR037151">
    <property type="entry name" value="AlkB-like_sf"/>
</dbReference>
<dbReference type="Gene3D" id="2.60.120.590">
    <property type="entry name" value="Alpha-ketoglutarate-dependent dioxygenase AlkB-like"/>
    <property type="match status" value="1"/>
</dbReference>
<evidence type="ECO:0000313" key="3">
    <source>
        <dbReference type="Proteomes" id="UP000076738"/>
    </source>
</evidence>
<evidence type="ECO:0000313" key="2">
    <source>
        <dbReference type="EMBL" id="KZO98653.1"/>
    </source>
</evidence>